<dbReference type="Proteomes" id="UP000591131">
    <property type="component" value="Unassembled WGS sequence"/>
</dbReference>
<keyword evidence="4" id="KW-1185">Reference proteome</keyword>
<evidence type="ECO:0000313" key="4">
    <source>
        <dbReference type="Proteomes" id="UP000591131"/>
    </source>
</evidence>
<dbReference type="OrthoDB" id="10538753at2759"/>
<feature type="signal peptide" evidence="2">
    <location>
        <begin position="1"/>
        <end position="23"/>
    </location>
</feature>
<dbReference type="AlphaFoldDB" id="A0A7J6LGX8"/>
<organism evidence="3 4">
    <name type="scientific">Perkinsus chesapeaki</name>
    <name type="common">Clam parasite</name>
    <name type="synonym">Perkinsus andrewsi</name>
    <dbReference type="NCBI Taxonomy" id="330153"/>
    <lineage>
        <taxon>Eukaryota</taxon>
        <taxon>Sar</taxon>
        <taxon>Alveolata</taxon>
        <taxon>Perkinsozoa</taxon>
        <taxon>Perkinsea</taxon>
        <taxon>Perkinsida</taxon>
        <taxon>Perkinsidae</taxon>
        <taxon>Perkinsus</taxon>
    </lineage>
</organism>
<dbReference type="EMBL" id="JAAPAO010000490">
    <property type="protein sequence ID" value="KAF4658532.1"/>
    <property type="molecule type" value="Genomic_DNA"/>
</dbReference>
<sequence length="288" mass="32440">MGIFKRFAYLTLQLCIAAALTAADKTPRLYCNFDRHSVATFIKKIGSMCALLVDKKVKKILVEDGKVTKAFDVKEKGPHKYSCEGKEFTTPAKKLGKDKINLNFGKRGINMWAMNRGQKRTEQEYFKSLSGDHLNVPDYIRVEDGAIYLTDVAKRDKKSGAYKSSIFSGLVAFDHKNEGAVVFDEKEGNYAILKPVDKVGKTKPIKASRTRSEELKQKLKPKADKSKKEKDEEDNEDEDDDDNDVPEKTPQSRTEQPPIGEADETSEPVTEPCTTTETIYYDEAEAFT</sequence>
<evidence type="ECO:0000256" key="1">
    <source>
        <dbReference type="SAM" id="MobiDB-lite"/>
    </source>
</evidence>
<feature type="compositionally biased region" description="Basic and acidic residues" evidence="1">
    <location>
        <begin position="210"/>
        <end position="230"/>
    </location>
</feature>
<feature type="region of interest" description="Disordered" evidence="1">
    <location>
        <begin position="203"/>
        <end position="288"/>
    </location>
</feature>
<keyword evidence="2" id="KW-0732">Signal</keyword>
<proteinExistence type="predicted"/>
<gene>
    <name evidence="3" type="ORF">FOL47_007958</name>
</gene>
<feature type="compositionally biased region" description="Low complexity" evidence="1">
    <location>
        <begin position="267"/>
        <end position="278"/>
    </location>
</feature>
<reference evidence="3 4" key="1">
    <citation type="submission" date="2020-04" db="EMBL/GenBank/DDBJ databases">
        <title>Perkinsus chesapeaki whole genome sequence.</title>
        <authorList>
            <person name="Bogema D.R."/>
        </authorList>
    </citation>
    <scope>NUCLEOTIDE SEQUENCE [LARGE SCALE GENOMIC DNA]</scope>
    <source>
        <strain evidence="3">ATCC PRA-425</strain>
    </source>
</reference>
<accession>A0A7J6LGX8</accession>
<comment type="caution">
    <text evidence="3">The sequence shown here is derived from an EMBL/GenBank/DDBJ whole genome shotgun (WGS) entry which is preliminary data.</text>
</comment>
<protein>
    <submittedName>
        <fullName evidence="3">Uncharacterized protein</fullName>
    </submittedName>
</protein>
<evidence type="ECO:0000313" key="3">
    <source>
        <dbReference type="EMBL" id="KAF4658532.1"/>
    </source>
</evidence>
<feature type="compositionally biased region" description="Acidic residues" evidence="1">
    <location>
        <begin position="231"/>
        <end position="244"/>
    </location>
</feature>
<name>A0A7J6LGX8_PERCH</name>
<feature type="chain" id="PRO_5029829996" evidence="2">
    <location>
        <begin position="24"/>
        <end position="288"/>
    </location>
</feature>
<evidence type="ECO:0000256" key="2">
    <source>
        <dbReference type="SAM" id="SignalP"/>
    </source>
</evidence>